<keyword evidence="2" id="KW-0805">Transcription regulation</keyword>
<gene>
    <name evidence="8" type="ORF">FLP10_16250</name>
</gene>
<dbReference type="PANTHER" id="PTHR43214:SF24">
    <property type="entry name" value="TRANSCRIPTIONAL REGULATORY PROTEIN NARL-RELATED"/>
    <property type="match status" value="1"/>
</dbReference>
<evidence type="ECO:0000313" key="8">
    <source>
        <dbReference type="EMBL" id="QEO15798.1"/>
    </source>
</evidence>
<evidence type="ECO:0000259" key="6">
    <source>
        <dbReference type="PROSITE" id="PS50043"/>
    </source>
</evidence>
<dbReference type="SUPFAM" id="SSF52172">
    <property type="entry name" value="CheY-like"/>
    <property type="match status" value="1"/>
</dbReference>
<name>A0A5C1YJM5_9MICO</name>
<proteinExistence type="predicted"/>
<dbReference type="RefSeq" id="WP_149161811.1">
    <property type="nucleotide sequence ID" value="NZ_CP043505.1"/>
</dbReference>
<dbReference type="InterPro" id="IPR011006">
    <property type="entry name" value="CheY-like_superfamily"/>
</dbReference>
<dbReference type="CDD" id="cd17535">
    <property type="entry name" value="REC_NarL-like"/>
    <property type="match status" value="1"/>
</dbReference>
<protein>
    <submittedName>
        <fullName evidence="8">Response regulator transcription factor</fullName>
    </submittedName>
</protein>
<evidence type="ECO:0000256" key="4">
    <source>
        <dbReference type="ARBA" id="ARBA00023163"/>
    </source>
</evidence>
<dbReference type="Proteomes" id="UP000324678">
    <property type="component" value="Chromosome"/>
</dbReference>
<evidence type="ECO:0000313" key="9">
    <source>
        <dbReference type="Proteomes" id="UP000324678"/>
    </source>
</evidence>
<keyword evidence="9" id="KW-1185">Reference proteome</keyword>
<feature type="domain" description="HTH luxR-type" evidence="6">
    <location>
        <begin position="164"/>
        <end position="229"/>
    </location>
</feature>
<dbReference type="SMART" id="SM00421">
    <property type="entry name" value="HTH_LUXR"/>
    <property type="match status" value="1"/>
</dbReference>
<keyword evidence="1 5" id="KW-0597">Phosphoprotein</keyword>
<dbReference type="Gene3D" id="3.40.50.2300">
    <property type="match status" value="1"/>
</dbReference>
<dbReference type="InterPro" id="IPR039420">
    <property type="entry name" value="WalR-like"/>
</dbReference>
<dbReference type="InterPro" id="IPR001789">
    <property type="entry name" value="Sig_transdc_resp-reg_receiver"/>
</dbReference>
<dbReference type="CDD" id="cd06170">
    <property type="entry name" value="LuxR_C_like"/>
    <property type="match status" value="1"/>
</dbReference>
<keyword evidence="3" id="KW-0238">DNA-binding</keyword>
<reference evidence="8 9" key="1">
    <citation type="submission" date="2019-09" db="EMBL/GenBank/DDBJ databases">
        <title>Genome sequencing of strain KACC 19306.</title>
        <authorList>
            <person name="Heo J."/>
            <person name="Kim S.-J."/>
            <person name="Kim J.-S."/>
            <person name="Hong S.-B."/>
            <person name="Kwon S.-W."/>
        </authorList>
    </citation>
    <scope>NUCLEOTIDE SEQUENCE [LARGE SCALE GENOMIC DNA]</scope>
    <source>
        <strain evidence="8 9">KACC 19306</strain>
    </source>
</reference>
<dbReference type="AlphaFoldDB" id="A0A5C1YJM5"/>
<dbReference type="InterPro" id="IPR000792">
    <property type="entry name" value="Tscrpt_reg_LuxR_C"/>
</dbReference>
<evidence type="ECO:0000256" key="3">
    <source>
        <dbReference type="ARBA" id="ARBA00023125"/>
    </source>
</evidence>
<dbReference type="SUPFAM" id="SSF46894">
    <property type="entry name" value="C-terminal effector domain of the bipartite response regulators"/>
    <property type="match status" value="1"/>
</dbReference>
<dbReference type="GO" id="GO:0000160">
    <property type="term" value="P:phosphorelay signal transduction system"/>
    <property type="evidence" value="ECO:0007669"/>
    <property type="project" value="InterPro"/>
</dbReference>
<dbReference type="PANTHER" id="PTHR43214">
    <property type="entry name" value="TWO-COMPONENT RESPONSE REGULATOR"/>
    <property type="match status" value="1"/>
</dbReference>
<evidence type="ECO:0000256" key="1">
    <source>
        <dbReference type="ARBA" id="ARBA00022553"/>
    </source>
</evidence>
<dbReference type="EMBL" id="CP043505">
    <property type="protein sequence ID" value="QEO15798.1"/>
    <property type="molecule type" value="Genomic_DNA"/>
</dbReference>
<evidence type="ECO:0000256" key="5">
    <source>
        <dbReference type="PROSITE-ProRule" id="PRU00169"/>
    </source>
</evidence>
<organism evidence="8 9">
    <name type="scientific">Agromyces intestinalis</name>
    <dbReference type="NCBI Taxonomy" id="2592652"/>
    <lineage>
        <taxon>Bacteria</taxon>
        <taxon>Bacillati</taxon>
        <taxon>Actinomycetota</taxon>
        <taxon>Actinomycetes</taxon>
        <taxon>Micrococcales</taxon>
        <taxon>Microbacteriaceae</taxon>
        <taxon>Agromyces</taxon>
    </lineage>
</organism>
<dbReference type="Pfam" id="PF00196">
    <property type="entry name" value="GerE"/>
    <property type="match status" value="1"/>
</dbReference>
<dbReference type="GO" id="GO:0003677">
    <property type="term" value="F:DNA binding"/>
    <property type="evidence" value="ECO:0007669"/>
    <property type="project" value="UniProtKB-KW"/>
</dbReference>
<dbReference type="SMART" id="SM00448">
    <property type="entry name" value="REC"/>
    <property type="match status" value="1"/>
</dbReference>
<feature type="modified residue" description="4-aspartylphosphate" evidence="5">
    <location>
        <position position="56"/>
    </location>
</feature>
<dbReference type="GO" id="GO:0006355">
    <property type="term" value="P:regulation of DNA-templated transcription"/>
    <property type="evidence" value="ECO:0007669"/>
    <property type="project" value="InterPro"/>
</dbReference>
<dbReference type="PRINTS" id="PR00038">
    <property type="entry name" value="HTHLUXR"/>
</dbReference>
<dbReference type="InterPro" id="IPR058245">
    <property type="entry name" value="NreC/VraR/RcsB-like_REC"/>
</dbReference>
<dbReference type="PROSITE" id="PS50110">
    <property type="entry name" value="RESPONSE_REGULATORY"/>
    <property type="match status" value="1"/>
</dbReference>
<accession>A0A5C1YJM5</accession>
<dbReference type="PROSITE" id="PS50043">
    <property type="entry name" value="HTH_LUXR_2"/>
    <property type="match status" value="1"/>
</dbReference>
<keyword evidence="4" id="KW-0804">Transcription</keyword>
<evidence type="ECO:0000259" key="7">
    <source>
        <dbReference type="PROSITE" id="PS50110"/>
    </source>
</evidence>
<dbReference type="KEGG" id="ail:FLP10_16250"/>
<dbReference type="OrthoDB" id="9808843at2"/>
<evidence type="ECO:0000256" key="2">
    <source>
        <dbReference type="ARBA" id="ARBA00023015"/>
    </source>
</evidence>
<feature type="domain" description="Response regulatory" evidence="7">
    <location>
        <begin position="5"/>
        <end position="121"/>
    </location>
</feature>
<dbReference type="InterPro" id="IPR016032">
    <property type="entry name" value="Sig_transdc_resp-reg_C-effctor"/>
</dbReference>
<sequence>MSGVRVGIVDDQALVRTGFRLVLSAEPGIEVVGEASDGREAIELVRTASPEVLLMDVRMPGMDGIEATAAISGRAGAPHILVLTTFDLDEYAFAAIRAGASGFLLKDVRPDELVAAIRTVHAGEAALSPRVTRRMLELFADRVPALPRDGGASGGSGASDGGGAPDVIAALTPREREILVAIGEGLNNTELAERFFLSESTVKTHVGRLLQKLDARDRVRLVIIAYEHGLLLADAGGSASGTPATGD</sequence>
<dbReference type="Pfam" id="PF00072">
    <property type="entry name" value="Response_reg"/>
    <property type="match status" value="1"/>
</dbReference>